<dbReference type="Proteomes" id="UP000218427">
    <property type="component" value="Unassembled WGS sequence"/>
</dbReference>
<accession>A0ABX4HX23</accession>
<dbReference type="EMBL" id="LRFG02000004">
    <property type="protein sequence ID" value="PCO04665.1"/>
    <property type="molecule type" value="Genomic_DNA"/>
</dbReference>
<keyword evidence="1" id="KW-1133">Transmembrane helix</keyword>
<name>A0ABX4HX23_9GAMM</name>
<evidence type="ECO:0000313" key="4">
    <source>
        <dbReference type="Proteomes" id="UP000218427"/>
    </source>
</evidence>
<reference evidence="3" key="1">
    <citation type="submission" date="2017-08" db="EMBL/GenBank/DDBJ databases">
        <title>Microbulbifer marisrubri sp. nov., a halophilic alphaproteobacterium isolated from marine sediment of the Yellow Sea, China.</title>
        <authorList>
            <person name="Zhang G."/>
            <person name="Xiong Q."/>
        </authorList>
    </citation>
    <scope>NUCLEOTIDE SEQUENCE [LARGE SCALE GENOMIC DNA]</scope>
    <source>
        <strain evidence="3">WRN-8</strain>
    </source>
</reference>
<keyword evidence="1" id="KW-0812">Transmembrane</keyword>
<protein>
    <submittedName>
        <fullName evidence="3">DUF4212 domain-containing protein</fullName>
    </submittedName>
</protein>
<feature type="transmembrane region" description="Helical" evidence="1">
    <location>
        <begin position="52"/>
        <end position="74"/>
    </location>
</feature>
<dbReference type="NCBIfam" id="TIGR03647">
    <property type="entry name" value="Na_symport_sm"/>
    <property type="match status" value="1"/>
</dbReference>
<evidence type="ECO:0000313" key="3">
    <source>
        <dbReference type="EMBL" id="PCO04665.1"/>
    </source>
</evidence>
<gene>
    <name evidence="3" type="ORF">AWR36_011670</name>
</gene>
<feature type="domain" description="Sodium symporter small subunit" evidence="2">
    <location>
        <begin position="10"/>
        <end position="86"/>
    </location>
</feature>
<feature type="transmembrane region" description="Helical" evidence="1">
    <location>
        <begin position="21"/>
        <end position="40"/>
    </location>
</feature>
<comment type="caution">
    <text evidence="3">The sequence shown here is derived from an EMBL/GenBank/DDBJ whole genome shotgun (WGS) entry which is preliminary data.</text>
</comment>
<keyword evidence="1" id="KW-0472">Membrane</keyword>
<keyword evidence="4" id="KW-1185">Reference proteome</keyword>
<proteinExistence type="predicted"/>
<evidence type="ECO:0000259" key="2">
    <source>
        <dbReference type="Pfam" id="PF13937"/>
    </source>
</evidence>
<organism evidence="3 4">
    <name type="scientific">Microbulbifer flavimaris</name>
    <dbReference type="NCBI Taxonomy" id="1781068"/>
    <lineage>
        <taxon>Bacteria</taxon>
        <taxon>Pseudomonadati</taxon>
        <taxon>Pseudomonadota</taxon>
        <taxon>Gammaproteobacteria</taxon>
        <taxon>Cellvibrionales</taxon>
        <taxon>Microbulbiferaceae</taxon>
        <taxon>Microbulbifer</taxon>
    </lineage>
</organism>
<dbReference type="RefSeq" id="WP_067085128.1">
    <property type="nucleotide sequence ID" value="NZ_LRFG02000004.1"/>
</dbReference>
<evidence type="ECO:0000256" key="1">
    <source>
        <dbReference type="SAM" id="Phobius"/>
    </source>
</evidence>
<dbReference type="Pfam" id="PF13937">
    <property type="entry name" value="DUF4212"/>
    <property type="match status" value="1"/>
</dbReference>
<dbReference type="InterPro" id="IPR019886">
    <property type="entry name" value="Na_symporter_ssu"/>
</dbReference>
<sequence>MSFESEKHADDYWKENLRMMLTLLCIWFAVSFGAGILFVEELNAIRLGGFKLGFWFAQQGSIYVFLALIVVYVVKMNKLDRKYNVHEDHEEPDEFEEALEEEFTH</sequence>